<dbReference type="EMBL" id="BART01039034">
    <property type="protein sequence ID" value="GAH10037.1"/>
    <property type="molecule type" value="Genomic_DNA"/>
</dbReference>
<dbReference type="Gene3D" id="2.60.40.1180">
    <property type="entry name" value="Golgi alpha-mannosidase II"/>
    <property type="match status" value="1"/>
</dbReference>
<sequence length="73" mass="8376">YLHVFDWPDNRQLIVPRLENKVKKAYLLADKTQKQLAVIRDNIGNVVIKVPEKPLDLADTVIVLEVKGNLEVK</sequence>
<name>X1CQF0_9ZZZZ</name>
<evidence type="ECO:0008006" key="2">
    <source>
        <dbReference type="Google" id="ProtNLM"/>
    </source>
</evidence>
<gene>
    <name evidence="1" type="ORF">S01H4_64395</name>
</gene>
<accession>X1CQF0</accession>
<evidence type="ECO:0000313" key="1">
    <source>
        <dbReference type="EMBL" id="GAH10037.1"/>
    </source>
</evidence>
<reference evidence="1" key="1">
    <citation type="journal article" date="2014" name="Front. Microbiol.">
        <title>High frequency of phylogenetically diverse reductive dehalogenase-homologous genes in deep subseafloor sedimentary metagenomes.</title>
        <authorList>
            <person name="Kawai M."/>
            <person name="Futagami T."/>
            <person name="Toyoda A."/>
            <person name="Takaki Y."/>
            <person name="Nishi S."/>
            <person name="Hori S."/>
            <person name="Arai W."/>
            <person name="Tsubouchi T."/>
            <person name="Morono Y."/>
            <person name="Uchiyama I."/>
            <person name="Ito T."/>
            <person name="Fujiyama A."/>
            <person name="Inagaki F."/>
            <person name="Takami H."/>
        </authorList>
    </citation>
    <scope>NUCLEOTIDE SEQUENCE</scope>
    <source>
        <strain evidence="1">Expedition CK06-06</strain>
    </source>
</reference>
<dbReference type="AlphaFoldDB" id="X1CQF0"/>
<dbReference type="InterPro" id="IPR013780">
    <property type="entry name" value="Glyco_hydro_b"/>
</dbReference>
<proteinExistence type="predicted"/>
<protein>
    <recommendedName>
        <fullName evidence="2">Alpha-L-fucosidase C-terminal domain-containing protein</fullName>
    </recommendedName>
</protein>
<comment type="caution">
    <text evidence="1">The sequence shown here is derived from an EMBL/GenBank/DDBJ whole genome shotgun (WGS) entry which is preliminary data.</text>
</comment>
<feature type="non-terminal residue" evidence="1">
    <location>
        <position position="1"/>
    </location>
</feature>
<organism evidence="1">
    <name type="scientific">marine sediment metagenome</name>
    <dbReference type="NCBI Taxonomy" id="412755"/>
    <lineage>
        <taxon>unclassified sequences</taxon>
        <taxon>metagenomes</taxon>
        <taxon>ecological metagenomes</taxon>
    </lineage>
</organism>